<comment type="caution">
    <text evidence="1">The sequence shown here is derived from an EMBL/GenBank/DDBJ whole genome shotgun (WGS) entry which is preliminary data.</text>
</comment>
<evidence type="ECO:0000313" key="2">
    <source>
        <dbReference type="Proteomes" id="UP000005580"/>
    </source>
</evidence>
<dbReference type="Proteomes" id="UP000005580">
    <property type="component" value="Unassembled WGS sequence"/>
</dbReference>
<sequence>MIQATLCAEKYYFLHKMTSHLRFNDIFLTKKGNMLYCSIFPFL</sequence>
<dbReference type="EMBL" id="AEPE02000002">
    <property type="protein sequence ID" value="EFZ37940.1"/>
    <property type="molecule type" value="Genomic_DNA"/>
</dbReference>
<dbReference type="AlphaFoldDB" id="E7RMF9"/>
<gene>
    <name evidence="1" type="ORF">HMPREF0663_10309</name>
</gene>
<protein>
    <submittedName>
        <fullName evidence="1">Uncharacterized protein</fullName>
    </submittedName>
</protein>
<name>E7RMF9_9BACT</name>
<dbReference type="HOGENOM" id="CLU_3237783_0_0_10"/>
<evidence type="ECO:0000313" key="1">
    <source>
        <dbReference type="EMBL" id="EFZ37940.1"/>
    </source>
</evidence>
<proteinExistence type="predicted"/>
<reference evidence="1" key="1">
    <citation type="submission" date="2011-01" db="EMBL/GenBank/DDBJ databases">
        <authorList>
            <person name="Muzny D."/>
            <person name="Qin X."/>
            <person name="Buhay C."/>
            <person name="Dugan-Rocha S."/>
            <person name="Ding Y."/>
            <person name="Chen G."/>
            <person name="Hawes A."/>
            <person name="Holder M."/>
            <person name="Jhangiani S."/>
            <person name="Johnson A."/>
            <person name="Khan Z."/>
            <person name="Li Z."/>
            <person name="Liu W."/>
            <person name="Liu X."/>
            <person name="Perez L."/>
            <person name="Shen H."/>
            <person name="Wang Q."/>
            <person name="Watt J."/>
            <person name="Xi L."/>
            <person name="Xin Y."/>
            <person name="Zhou J."/>
            <person name="Deng J."/>
            <person name="Jiang H."/>
            <person name="Liu Y."/>
            <person name="Qu J."/>
            <person name="Song X.-Z."/>
            <person name="Zhang L."/>
            <person name="Villasana D."/>
            <person name="Johnson A."/>
            <person name="Liu J."/>
            <person name="Liyanage D."/>
            <person name="Lorensuhewa L."/>
            <person name="Robinson T."/>
            <person name="Song A."/>
            <person name="Song B.-B."/>
            <person name="Dinh H."/>
            <person name="Thornton R."/>
            <person name="Coyle M."/>
            <person name="Francisco L."/>
            <person name="Jackson L."/>
            <person name="Javaid M."/>
            <person name="Korchina V."/>
            <person name="Kovar C."/>
            <person name="Mata R."/>
            <person name="Mathew T."/>
            <person name="Ngo R."/>
            <person name="Nguyen L."/>
            <person name="Nguyen N."/>
            <person name="Okwuonu G."/>
            <person name="Ongeri F."/>
            <person name="Pham C."/>
            <person name="Simmons D."/>
            <person name="Wilczek-Boney K."/>
            <person name="Hale W."/>
            <person name="Jakkamsetti A."/>
            <person name="Pham P."/>
            <person name="Ruth R."/>
            <person name="San Lucas F."/>
            <person name="Warren J."/>
            <person name="Zhang J."/>
            <person name="Zhao Z."/>
            <person name="Zhou C."/>
            <person name="Zhu D."/>
            <person name="Lee S."/>
            <person name="Bess C."/>
            <person name="Blankenburg K."/>
            <person name="Forbes L."/>
            <person name="Fu Q."/>
            <person name="Gubbala S."/>
            <person name="Hirani K."/>
            <person name="Jayaseelan J.C."/>
            <person name="Lara F."/>
            <person name="Munidasa M."/>
            <person name="Palculict T."/>
            <person name="Patil S."/>
            <person name="Pu L.-L."/>
            <person name="Saada N."/>
            <person name="Tang L."/>
            <person name="Weissenberger G."/>
            <person name="Zhu Y."/>
            <person name="Hemphill L."/>
            <person name="Shang Y."/>
            <person name="Youmans B."/>
            <person name="Ayvaz T."/>
            <person name="Ross M."/>
            <person name="Santibanez J."/>
            <person name="Aqrawi P."/>
            <person name="Gross S."/>
            <person name="Joshi V."/>
            <person name="Fowler G."/>
            <person name="Nazareth L."/>
            <person name="Reid J."/>
            <person name="Worley K."/>
            <person name="Petrosino J."/>
            <person name="Highlander S."/>
            <person name="Gibbs R."/>
        </authorList>
    </citation>
    <scope>NUCLEOTIDE SEQUENCE [LARGE SCALE GENOMIC DNA]</scope>
    <source>
        <strain evidence="1">ATCC 33269</strain>
    </source>
</reference>
<keyword evidence="2" id="KW-1185">Reference proteome</keyword>
<organism evidence="1 2">
    <name type="scientific">Hoylesella oralis ATCC 33269</name>
    <dbReference type="NCBI Taxonomy" id="873533"/>
    <lineage>
        <taxon>Bacteria</taxon>
        <taxon>Pseudomonadati</taxon>
        <taxon>Bacteroidota</taxon>
        <taxon>Bacteroidia</taxon>
        <taxon>Bacteroidales</taxon>
        <taxon>Prevotellaceae</taxon>
        <taxon>Hoylesella</taxon>
    </lineage>
</organism>
<accession>E7RMF9</accession>